<dbReference type="PANTHER" id="PTHR42770:SF11">
    <property type="entry name" value="INNER MEMBRANE TRANSPORT PROTEIN YBAT"/>
    <property type="match status" value="1"/>
</dbReference>
<dbReference type="GO" id="GO:0055085">
    <property type="term" value="P:transmembrane transport"/>
    <property type="evidence" value="ECO:0007669"/>
    <property type="project" value="InterPro"/>
</dbReference>
<evidence type="ECO:0000313" key="8">
    <source>
        <dbReference type="EMBL" id="VGO21315.1"/>
    </source>
</evidence>
<feature type="transmembrane region" description="Helical" evidence="6">
    <location>
        <begin position="375"/>
        <end position="391"/>
    </location>
</feature>
<keyword evidence="3 6" id="KW-0812">Transmembrane</keyword>
<dbReference type="AlphaFoldDB" id="A0A6C2UM32"/>
<feature type="transmembrane region" description="Helical" evidence="6">
    <location>
        <begin position="145"/>
        <end position="165"/>
    </location>
</feature>
<feature type="transmembrane region" description="Helical" evidence="6">
    <location>
        <begin position="268"/>
        <end position="293"/>
    </location>
</feature>
<dbReference type="InterPro" id="IPR050367">
    <property type="entry name" value="APC_superfamily"/>
</dbReference>
<feature type="transmembrane region" description="Helical" evidence="6">
    <location>
        <begin position="12"/>
        <end position="35"/>
    </location>
</feature>
<keyword evidence="2" id="KW-0813">Transport</keyword>
<proteinExistence type="predicted"/>
<comment type="subcellular location">
    <subcellularLocation>
        <location evidence="1">Membrane</location>
        <topology evidence="1">Multi-pass membrane protein</topology>
    </subcellularLocation>
</comment>
<reference evidence="8 9" key="1">
    <citation type="submission" date="2019-04" db="EMBL/GenBank/DDBJ databases">
        <authorList>
            <person name="Van Vliet M D."/>
        </authorList>
    </citation>
    <scope>NUCLEOTIDE SEQUENCE [LARGE SCALE GENOMIC DNA]</scope>
    <source>
        <strain evidence="8 9">F21</strain>
    </source>
</reference>
<keyword evidence="9" id="KW-1185">Reference proteome</keyword>
<dbReference type="InterPro" id="IPR004840">
    <property type="entry name" value="Amino_acid_permease_CS"/>
</dbReference>
<dbReference type="Pfam" id="PF00324">
    <property type="entry name" value="AA_permease"/>
    <property type="match status" value="1"/>
</dbReference>
<evidence type="ECO:0000256" key="5">
    <source>
        <dbReference type="ARBA" id="ARBA00023136"/>
    </source>
</evidence>
<evidence type="ECO:0000256" key="4">
    <source>
        <dbReference type="ARBA" id="ARBA00022989"/>
    </source>
</evidence>
<evidence type="ECO:0000256" key="1">
    <source>
        <dbReference type="ARBA" id="ARBA00004141"/>
    </source>
</evidence>
<dbReference type="Gene3D" id="1.20.1740.10">
    <property type="entry name" value="Amino acid/polyamine transporter I"/>
    <property type="match status" value="1"/>
</dbReference>
<dbReference type="PANTHER" id="PTHR42770">
    <property type="entry name" value="AMINO ACID TRANSPORTER-RELATED"/>
    <property type="match status" value="1"/>
</dbReference>
<dbReference type="InterPro" id="IPR004841">
    <property type="entry name" value="AA-permease/SLC12A_dom"/>
</dbReference>
<feature type="transmembrane region" description="Helical" evidence="6">
    <location>
        <begin position="177"/>
        <end position="198"/>
    </location>
</feature>
<feature type="transmembrane region" description="Helical" evidence="6">
    <location>
        <begin position="340"/>
        <end position="359"/>
    </location>
</feature>
<name>A0A6C2UM32_9BACT</name>
<sequence length="616" mass="65582">MAGKLQKQLGLLDVFAICSGAMISSGLFVLPGIAASKCGPAVIVAYLLSGLLIIPSMLSMAEMATAMPRAGGTYFFVSRSLGGMFGTVDGVGVWLALILKTSIALLGFGAYLASYLNLPMQLVAIVAGVVFTLTNIVGAKEASKLQVGMVAGLLSILTLLVIKGLPGIQQAQYVPFAPHGFGAVLPTAALVFISYIGLTKVASVAEEIKNPGRNIPLGMFCSLLVILIMYGTVVAVVVGTVPAEQLYQTLTPLSDAAALSIGPAGKHLISLAAILAFATTANAGIMSGSRYLLAMSRDRVIPHAFSRFSKFKTPHNAILLTSVVILLIVSVAGLERIAKLASTFQLLVFAFVNISVIVMRESGIKSYDPGFKSPLYPYVQVVGILISVVLIPEMGLLSSIFAMGLVAMGVIWHNLYVRPRVEPRVGAVAKMAERLGERLLERDADAMGLRTELREIMKERGLRKDDPFYQVVQSADFIEIEPGIDSEEVIRRGAGLLSKQSGISRDLILGALLERNRLGETPADAGVALPHLLLNDVEGFHMVAARSIQGLEFPMAGQGIHAVFLLLGSRGNPTQHLRFLAEIARRAENPSFIDQWIAAKSVDDLAAMILSCETEG</sequence>
<dbReference type="InterPro" id="IPR016152">
    <property type="entry name" value="PTrfase/Anion_transptr"/>
</dbReference>
<gene>
    <name evidence="8" type="primary">yhdG_2</name>
    <name evidence="8" type="ORF">SCARR_03387</name>
</gene>
<dbReference type="Pfam" id="PF00359">
    <property type="entry name" value="PTS_EIIA_2"/>
    <property type="match status" value="1"/>
</dbReference>
<organism evidence="8 9">
    <name type="scientific">Pontiella sulfatireligans</name>
    <dbReference type="NCBI Taxonomy" id="2750658"/>
    <lineage>
        <taxon>Bacteria</taxon>
        <taxon>Pseudomonadati</taxon>
        <taxon>Kiritimatiellota</taxon>
        <taxon>Kiritimatiellia</taxon>
        <taxon>Kiritimatiellales</taxon>
        <taxon>Pontiellaceae</taxon>
        <taxon>Pontiella</taxon>
    </lineage>
</organism>
<dbReference type="Gene3D" id="3.40.930.10">
    <property type="entry name" value="Mannitol-specific EII, Chain A"/>
    <property type="match status" value="1"/>
</dbReference>
<evidence type="ECO:0000256" key="2">
    <source>
        <dbReference type="ARBA" id="ARBA00022448"/>
    </source>
</evidence>
<evidence type="ECO:0000259" key="7">
    <source>
        <dbReference type="PROSITE" id="PS51094"/>
    </source>
</evidence>
<dbReference type="PROSITE" id="PS00218">
    <property type="entry name" value="AMINO_ACID_PERMEASE_1"/>
    <property type="match status" value="1"/>
</dbReference>
<dbReference type="InterPro" id="IPR002178">
    <property type="entry name" value="PTS_EIIA_type-2_dom"/>
</dbReference>
<dbReference type="GO" id="GO:0016020">
    <property type="term" value="C:membrane"/>
    <property type="evidence" value="ECO:0007669"/>
    <property type="project" value="UniProtKB-SubCell"/>
</dbReference>
<dbReference type="PROSITE" id="PS51094">
    <property type="entry name" value="PTS_EIIA_TYPE_2"/>
    <property type="match status" value="1"/>
</dbReference>
<dbReference type="RefSeq" id="WP_136062792.1">
    <property type="nucleotide sequence ID" value="NZ_CAAHFH010000002.1"/>
</dbReference>
<evidence type="ECO:0000313" key="9">
    <source>
        <dbReference type="Proteomes" id="UP000346198"/>
    </source>
</evidence>
<dbReference type="EMBL" id="CAAHFH010000002">
    <property type="protein sequence ID" value="VGO21315.1"/>
    <property type="molecule type" value="Genomic_DNA"/>
</dbReference>
<evidence type="ECO:0000256" key="6">
    <source>
        <dbReference type="SAM" id="Phobius"/>
    </source>
</evidence>
<dbReference type="GO" id="GO:0006865">
    <property type="term" value="P:amino acid transport"/>
    <property type="evidence" value="ECO:0007669"/>
    <property type="project" value="InterPro"/>
</dbReference>
<protein>
    <submittedName>
        <fullName evidence="8">Putative amino acid permease YhdG</fullName>
    </submittedName>
</protein>
<feature type="transmembrane region" description="Helical" evidence="6">
    <location>
        <begin position="219"/>
        <end position="241"/>
    </location>
</feature>
<dbReference type="SUPFAM" id="SSF55804">
    <property type="entry name" value="Phoshotransferase/anion transport protein"/>
    <property type="match status" value="1"/>
</dbReference>
<feature type="transmembrane region" description="Helical" evidence="6">
    <location>
        <begin position="41"/>
        <end position="61"/>
    </location>
</feature>
<keyword evidence="4 6" id="KW-1133">Transmembrane helix</keyword>
<feature type="transmembrane region" description="Helical" evidence="6">
    <location>
        <begin position="118"/>
        <end position="138"/>
    </location>
</feature>
<evidence type="ECO:0000256" key="3">
    <source>
        <dbReference type="ARBA" id="ARBA00022692"/>
    </source>
</evidence>
<feature type="domain" description="PTS EIIA type-2" evidence="7">
    <location>
        <begin position="470"/>
        <end position="612"/>
    </location>
</feature>
<accession>A0A6C2UM32</accession>
<feature type="transmembrane region" description="Helical" evidence="6">
    <location>
        <begin position="314"/>
        <end position="334"/>
    </location>
</feature>
<keyword evidence="5 6" id="KW-0472">Membrane</keyword>
<dbReference type="Proteomes" id="UP000346198">
    <property type="component" value="Unassembled WGS sequence"/>
</dbReference>